<evidence type="ECO:0000313" key="3">
    <source>
        <dbReference type="Proteomes" id="UP001056012"/>
    </source>
</evidence>
<feature type="region of interest" description="Disordered" evidence="1">
    <location>
        <begin position="493"/>
        <end position="578"/>
    </location>
</feature>
<organism evidence="2 3">
    <name type="scientific">Curvularia clavata</name>
    <dbReference type="NCBI Taxonomy" id="95742"/>
    <lineage>
        <taxon>Eukaryota</taxon>
        <taxon>Fungi</taxon>
        <taxon>Dikarya</taxon>
        <taxon>Ascomycota</taxon>
        <taxon>Pezizomycotina</taxon>
        <taxon>Dothideomycetes</taxon>
        <taxon>Pleosporomycetidae</taxon>
        <taxon>Pleosporales</taxon>
        <taxon>Pleosporineae</taxon>
        <taxon>Pleosporaceae</taxon>
        <taxon>Curvularia</taxon>
    </lineage>
</organism>
<feature type="compositionally biased region" description="Basic and acidic residues" evidence="1">
    <location>
        <begin position="528"/>
        <end position="540"/>
    </location>
</feature>
<feature type="compositionally biased region" description="Basic and acidic residues" evidence="1">
    <location>
        <begin position="503"/>
        <end position="516"/>
    </location>
</feature>
<protein>
    <submittedName>
        <fullName evidence="2">Uncharacterized protein</fullName>
    </submittedName>
</protein>
<sequence length="578" mass="62393">MSASSGVRSPSPECQPRYSYSSDECPRIVPPEIAAKRIGNPPRRAKLPVPRQGAINNILNPPPNHPASHSTKQSSGSFSEGALESEQVRAASPKLHYLHGLPDSEAYPYVHKREVQQHFATIRAGASSPLADFANAVQQKEQNQSIDFSETIYYGRIPKPALVSDVHKPFPEQARRTNVFVEHTMVVGGHVLTERSRSERQCSVSEQSYGSPVPARRSPLRPTQQPRVERAFNNGENQGIASTGETPHENISSKFRTDLEAKTPLGLRGGGGNDNAYSPGCGFLFKQLLLTCRRPRRDMSDMSSDDDDVPPRIPDPVQIARRKRKSQGTARLPKHIVRGCEPQATPSKTIVSVSNGDAEIISPPNVEVIPLPRRVTFAPTYKPPRPLICSLPSFIRFSAPHPPNPHQTQRFSFNHASLNSQSATSITPCLRGGAGSPSTLRDDQNLPPTLFWLAGGDRCKPMRTESWKAQRPRVRRAGLLGWAVHGLQAGKVYGKAGGVSGGGEEKYGDGVRKEGVEAGSGENVEVSGGRDGKKDEKSSPEGDSSAVGKTEVERAKGDAALDPVPEVAEGDGGAGSGQ</sequence>
<keyword evidence="3" id="KW-1185">Reference proteome</keyword>
<evidence type="ECO:0000256" key="1">
    <source>
        <dbReference type="SAM" id="MobiDB-lite"/>
    </source>
</evidence>
<accession>A0A9Q8ZH01</accession>
<proteinExistence type="predicted"/>
<evidence type="ECO:0000313" key="2">
    <source>
        <dbReference type="EMBL" id="USP82020.1"/>
    </source>
</evidence>
<dbReference type="Proteomes" id="UP001056012">
    <property type="component" value="Chromosome 7"/>
</dbReference>
<feature type="compositionally biased region" description="Polar residues" evidence="1">
    <location>
        <begin position="201"/>
        <end position="210"/>
    </location>
</feature>
<feature type="compositionally biased region" description="Polar residues" evidence="1">
    <location>
        <begin position="67"/>
        <end position="78"/>
    </location>
</feature>
<dbReference type="VEuPathDB" id="FungiDB:yc1106_09294"/>
<dbReference type="OrthoDB" id="3801583at2759"/>
<feature type="region of interest" description="Disordered" evidence="1">
    <location>
        <begin position="1"/>
        <end position="86"/>
    </location>
</feature>
<feature type="compositionally biased region" description="Basic and acidic residues" evidence="1">
    <location>
        <begin position="550"/>
        <end position="559"/>
    </location>
</feature>
<name>A0A9Q8ZH01_CURCL</name>
<dbReference type="EMBL" id="CP089280">
    <property type="protein sequence ID" value="USP82020.1"/>
    <property type="molecule type" value="Genomic_DNA"/>
</dbReference>
<dbReference type="AlphaFoldDB" id="A0A9Q8ZH01"/>
<gene>
    <name evidence="2" type="ORF">yc1106_09294</name>
</gene>
<reference evidence="2" key="1">
    <citation type="submission" date="2021-12" db="EMBL/GenBank/DDBJ databases">
        <title>Curvularia clavata genome.</title>
        <authorList>
            <person name="Cao Y."/>
        </authorList>
    </citation>
    <scope>NUCLEOTIDE SEQUENCE</scope>
    <source>
        <strain evidence="2">Yc1106</strain>
    </source>
</reference>
<feature type="region of interest" description="Disordered" evidence="1">
    <location>
        <begin position="196"/>
        <end position="225"/>
    </location>
</feature>